<feature type="region of interest" description="Disordered" evidence="1">
    <location>
        <begin position="437"/>
        <end position="685"/>
    </location>
</feature>
<feature type="region of interest" description="Disordered" evidence="1">
    <location>
        <begin position="395"/>
        <end position="415"/>
    </location>
</feature>
<feature type="region of interest" description="Disordered" evidence="1">
    <location>
        <begin position="770"/>
        <end position="851"/>
    </location>
</feature>
<name>A0AAN6YU83_9PEZI</name>
<feature type="compositionally biased region" description="Low complexity" evidence="1">
    <location>
        <begin position="661"/>
        <end position="674"/>
    </location>
</feature>
<accession>A0AAN6YU83</accession>
<feature type="compositionally biased region" description="Low complexity" evidence="1">
    <location>
        <begin position="1275"/>
        <end position="1284"/>
    </location>
</feature>
<feature type="compositionally biased region" description="Acidic residues" evidence="1">
    <location>
        <begin position="1179"/>
        <end position="1188"/>
    </location>
</feature>
<dbReference type="GO" id="GO:0046982">
    <property type="term" value="F:protein heterodimerization activity"/>
    <property type="evidence" value="ECO:0007669"/>
    <property type="project" value="InterPro"/>
</dbReference>
<proteinExistence type="predicted"/>
<feature type="region of interest" description="Disordered" evidence="1">
    <location>
        <begin position="885"/>
        <end position="1060"/>
    </location>
</feature>
<feature type="compositionally biased region" description="Polar residues" evidence="1">
    <location>
        <begin position="581"/>
        <end position="593"/>
    </location>
</feature>
<dbReference type="Proteomes" id="UP001302812">
    <property type="component" value="Unassembled WGS sequence"/>
</dbReference>
<reference evidence="2" key="1">
    <citation type="journal article" date="2023" name="Mol. Phylogenet. Evol.">
        <title>Genome-scale phylogeny and comparative genomics of the fungal order Sordariales.</title>
        <authorList>
            <person name="Hensen N."/>
            <person name="Bonometti L."/>
            <person name="Westerberg I."/>
            <person name="Brannstrom I.O."/>
            <person name="Guillou S."/>
            <person name="Cros-Aarteil S."/>
            <person name="Calhoun S."/>
            <person name="Haridas S."/>
            <person name="Kuo A."/>
            <person name="Mondo S."/>
            <person name="Pangilinan J."/>
            <person name="Riley R."/>
            <person name="LaButti K."/>
            <person name="Andreopoulos B."/>
            <person name="Lipzen A."/>
            <person name="Chen C."/>
            <person name="Yan M."/>
            <person name="Daum C."/>
            <person name="Ng V."/>
            <person name="Clum A."/>
            <person name="Steindorff A."/>
            <person name="Ohm R.A."/>
            <person name="Martin F."/>
            <person name="Silar P."/>
            <person name="Natvig D.O."/>
            <person name="Lalanne C."/>
            <person name="Gautier V."/>
            <person name="Ament-Velasquez S.L."/>
            <person name="Kruys A."/>
            <person name="Hutchinson M.I."/>
            <person name="Powell A.J."/>
            <person name="Barry K."/>
            <person name="Miller A.N."/>
            <person name="Grigoriev I.V."/>
            <person name="Debuchy R."/>
            <person name="Gladieux P."/>
            <person name="Hiltunen Thoren M."/>
            <person name="Johannesson H."/>
        </authorList>
    </citation>
    <scope>NUCLEOTIDE SEQUENCE</scope>
    <source>
        <strain evidence="2">CBS 508.74</strain>
    </source>
</reference>
<feature type="compositionally biased region" description="Basic and acidic residues" evidence="1">
    <location>
        <begin position="491"/>
        <end position="503"/>
    </location>
</feature>
<feature type="compositionally biased region" description="Polar residues" evidence="1">
    <location>
        <begin position="548"/>
        <end position="565"/>
    </location>
</feature>
<sequence length="1412" mass="149862">MVSSIDSITSRPSSALASPLHRMPSRSRTQSLSSDRPSTVSHSLMSPPLAVSPEAAFIAASAASQIVTNDHDSHAETWYDQHGIEPSGETAAVSPAALQLVNNFLDQLLFNFLSVARSTTLSALRPAVTEVLKPKLAKDAINQADEELREYLGGDDEDAQMPAGDAGSPADWDLELAWKRTRLRCMVYSSLGDMEEEDEDYYMEQGHLDSGLDERISEAVSPAVAIFLTSILEFMGEQALIIAGQAAYHRMRLKYEKELKEGARSPTDVADRVIVEELDMERVALDRTLGRLWRTWKKKIRTPGLGSTDRLARSYSIDSMRGVMGHMRSPSVAAELAVPSTVPEPDTEMDNRTTGAQDEQMAEEVLDEFMIAAGIPLPLGPNDVAEIEVPGLAACSDDEADGDDAGQDAGPSRPKSLMILSGAQELLTAPASAQSFTPLTVKKRPNSLPAPARTPYVSPPSPQQQMALAAGDAEGSEIPDARSAAASDASEEGRQAFSDDHQGSGEGVTSLADDTDDEMEEDVDDEVSVEEPRIIRSSRVSILGRSPSGASSDQGKPSAINTSLPARTPSIHSARLIDVTSPRSPAMGSQRSSVVVAEPIRQASPSHISDVGPSHAAEDRSRHSSDSTSGGKLAVDHGSRNGLAARESISEIEEAADNDYSVSPITPTTPTSQTESGLPTIPEPVSEKRRQLVEATAQEAGSVTVNGVDRIQAPLTPPKPVTKVTILPATASPASTASTMSGTFFIESMPVLPEGRQIQDQVLTLAQRHRLGHPPPVPERNAGRQPAANISAQRQPAMIGQVSVERSRARSPSAPSPYKSHEPATGQTRQQHPSGSPSSTKLKAVRTSEDGMQARIDVVRDFEELIQSDQTIQYTLTPENMRDIDAVRQAAPGSPVVSVKTRKSEEARQNGVRSRSSSGARPNDFRMAPSAHRPSGSGSHPVTDAHHGNRNVTSGTGKHGGVVPRSTPPLPSKPRAANGPQPRDARLPRESLNDLAEFIRSTGPNGGQAPSSNPQPQPGAIGQRNANHASKPSSEAGRSSTTSNPNRPKLQARGATIDYKDDNSDLIDFIRRGPPSTPGNPRIPRAVAPFRTTMDSDQLAGAVGGKAVDAQLRDVEVRSSQASTNVTDYSVPPSLHSSINSHSALLARHKTFASDGPDADMPMPTRKTRRVRDPYAIDVSDEELDESGDMQMPQPNKRGQAKEESLIDFLNNYKPPPEPPVQPFNIAQTRNKPKKKASAPSLMSRLTRRDSGQATGLGLGTPASPKASAQVPGESRSVSSRASGARGGHIPIQVSIPAGMDQYGPPRTSSKAAAMMMGGGGGEGRPAAAAAAAGRVPMKKFEPRDAIAVPSRATSDLAEFLKHSGPPPGMSAAGGVPNQFAGGPPEQDGEANGLSRVFGRRRKASVSARNGL</sequence>
<organism evidence="2 3">
    <name type="scientific">Canariomyces notabilis</name>
    <dbReference type="NCBI Taxonomy" id="2074819"/>
    <lineage>
        <taxon>Eukaryota</taxon>
        <taxon>Fungi</taxon>
        <taxon>Dikarya</taxon>
        <taxon>Ascomycota</taxon>
        <taxon>Pezizomycotina</taxon>
        <taxon>Sordariomycetes</taxon>
        <taxon>Sordariomycetidae</taxon>
        <taxon>Sordariales</taxon>
        <taxon>Chaetomiaceae</taxon>
        <taxon>Canariomyces</taxon>
    </lineage>
</organism>
<reference evidence="2" key="2">
    <citation type="submission" date="2023-05" db="EMBL/GenBank/DDBJ databases">
        <authorList>
            <consortium name="Lawrence Berkeley National Laboratory"/>
            <person name="Steindorff A."/>
            <person name="Hensen N."/>
            <person name="Bonometti L."/>
            <person name="Westerberg I."/>
            <person name="Brannstrom I.O."/>
            <person name="Guillou S."/>
            <person name="Cros-Aarteil S."/>
            <person name="Calhoun S."/>
            <person name="Haridas S."/>
            <person name="Kuo A."/>
            <person name="Mondo S."/>
            <person name="Pangilinan J."/>
            <person name="Riley R."/>
            <person name="Labutti K."/>
            <person name="Andreopoulos B."/>
            <person name="Lipzen A."/>
            <person name="Chen C."/>
            <person name="Yanf M."/>
            <person name="Daum C."/>
            <person name="Ng V."/>
            <person name="Clum A."/>
            <person name="Ohm R."/>
            <person name="Martin F."/>
            <person name="Silar P."/>
            <person name="Natvig D."/>
            <person name="Lalanne C."/>
            <person name="Gautier V."/>
            <person name="Ament-Velasquez S.L."/>
            <person name="Kruys A."/>
            <person name="Hutchinson M.I."/>
            <person name="Powell A.J."/>
            <person name="Barry K."/>
            <person name="Miller A.N."/>
            <person name="Grigoriev I.V."/>
            <person name="Debuchy R."/>
            <person name="Gladieux P."/>
            <person name="Thoren M.H."/>
            <person name="Johannesson H."/>
        </authorList>
    </citation>
    <scope>NUCLEOTIDE SEQUENCE</scope>
    <source>
        <strain evidence="2">CBS 508.74</strain>
    </source>
</reference>
<dbReference type="GeneID" id="89937682"/>
<feature type="compositionally biased region" description="Polar residues" evidence="1">
    <location>
        <begin position="26"/>
        <end position="44"/>
    </location>
</feature>
<evidence type="ECO:0000313" key="3">
    <source>
        <dbReference type="Proteomes" id="UP001302812"/>
    </source>
</evidence>
<dbReference type="InterPro" id="IPR009072">
    <property type="entry name" value="Histone-fold"/>
</dbReference>
<evidence type="ECO:0000313" key="2">
    <source>
        <dbReference type="EMBL" id="KAK4113708.1"/>
    </source>
</evidence>
<feature type="compositionally biased region" description="Basic and acidic residues" evidence="1">
    <location>
        <begin position="983"/>
        <end position="992"/>
    </location>
</feature>
<feature type="compositionally biased region" description="Acidic residues" evidence="1">
    <location>
        <begin position="513"/>
        <end position="529"/>
    </location>
</feature>
<comment type="caution">
    <text evidence="2">The sequence shown here is derived from an EMBL/GenBank/DDBJ whole genome shotgun (WGS) entry which is preliminary data.</text>
</comment>
<keyword evidence="3" id="KW-1185">Reference proteome</keyword>
<dbReference type="Gene3D" id="1.10.20.10">
    <property type="entry name" value="Histone, subunit A"/>
    <property type="match status" value="1"/>
</dbReference>
<dbReference type="RefSeq" id="XP_064671278.1">
    <property type="nucleotide sequence ID" value="XM_064813557.1"/>
</dbReference>
<feature type="compositionally biased region" description="Polar residues" evidence="1">
    <location>
        <begin position="825"/>
        <end position="841"/>
    </location>
</feature>
<feature type="compositionally biased region" description="Polar residues" evidence="1">
    <location>
        <begin position="1024"/>
        <end position="1046"/>
    </location>
</feature>
<feature type="compositionally biased region" description="Acidic residues" evidence="1">
    <location>
        <begin position="396"/>
        <end position="406"/>
    </location>
</feature>
<evidence type="ECO:0000256" key="1">
    <source>
        <dbReference type="SAM" id="MobiDB-lite"/>
    </source>
</evidence>
<protein>
    <submittedName>
        <fullName evidence="2">Uncharacterized protein</fullName>
    </submittedName>
</protein>
<feature type="region of interest" description="Disordered" evidence="1">
    <location>
        <begin position="1"/>
        <end position="45"/>
    </location>
</feature>
<feature type="compositionally biased region" description="Basic and acidic residues" evidence="1">
    <location>
        <begin position="616"/>
        <end position="625"/>
    </location>
</feature>
<feature type="region of interest" description="Disordered" evidence="1">
    <location>
        <begin position="1152"/>
        <end position="1311"/>
    </location>
</feature>
<dbReference type="EMBL" id="MU853338">
    <property type="protein sequence ID" value="KAK4113708.1"/>
    <property type="molecule type" value="Genomic_DNA"/>
</dbReference>
<feature type="region of interest" description="Disordered" evidence="1">
    <location>
        <begin position="1359"/>
        <end position="1412"/>
    </location>
</feature>
<feature type="compositionally biased region" description="Polar residues" evidence="1">
    <location>
        <begin position="911"/>
        <end position="920"/>
    </location>
</feature>
<feature type="compositionally biased region" description="Low complexity" evidence="1">
    <location>
        <begin position="1"/>
        <end position="14"/>
    </location>
</feature>
<gene>
    <name evidence="2" type="ORF">N656DRAFT_767438</name>
</gene>